<feature type="binding site" evidence="10">
    <location>
        <position position="11"/>
    </location>
    <ligand>
        <name>Mg(2+)</name>
        <dbReference type="ChEBI" id="CHEBI:18420"/>
    </ligand>
</feature>
<dbReference type="InterPro" id="IPR023198">
    <property type="entry name" value="PGP-like_dom2"/>
</dbReference>
<evidence type="ECO:0000256" key="8">
    <source>
        <dbReference type="ARBA" id="ARBA00022842"/>
    </source>
</evidence>
<dbReference type="PRINTS" id="PR00413">
    <property type="entry name" value="HADHALOGNASE"/>
</dbReference>
<evidence type="ECO:0000256" key="6">
    <source>
        <dbReference type="ARBA" id="ARBA00022723"/>
    </source>
</evidence>
<dbReference type="InterPro" id="IPR041492">
    <property type="entry name" value="HAD_2"/>
</dbReference>
<comment type="function">
    <text evidence="10">Specifically catalyzes the dephosphorylation of 2-phosphoglycolate. Is involved in the dissimilation of the intracellular 2-phosphoglycolate formed during the DNA repair of 3'-phosphoglycolate ends, a major class of DNA lesions induced by oxidative stress.</text>
</comment>
<dbReference type="GO" id="GO:0008967">
    <property type="term" value="F:phosphoglycolate phosphatase activity"/>
    <property type="evidence" value="ECO:0007669"/>
    <property type="project" value="UniProtKB-EC"/>
</dbReference>
<dbReference type="SUPFAM" id="SSF56784">
    <property type="entry name" value="HAD-like"/>
    <property type="match status" value="1"/>
</dbReference>
<evidence type="ECO:0000256" key="7">
    <source>
        <dbReference type="ARBA" id="ARBA00022801"/>
    </source>
</evidence>
<evidence type="ECO:0000256" key="1">
    <source>
        <dbReference type="ARBA" id="ARBA00000830"/>
    </source>
</evidence>
<sequence>MSRPTRAVLVDLDGTMVDTAADIAAAVNFMLAEFGAEPLTLDTVRGLIGRGVPALVRRSLEAAHLDRRLSAGRAEPVFHHYYAQVNGRLGTVYGGVTEGLDALKREGYALACVTNKPRSLAAPLLALTGLARQLDALVAGDSIPHMKPAPEPLWHAAELLGADAANTVLVGDSPVDVAAAQAAGMPVFIVAYGYAGPNGAQALPCDGLIDSFERLPALLARARVVSEQ</sequence>
<keyword evidence="6 10" id="KW-0479">Metal-binding</keyword>
<dbReference type="NCBIfam" id="TIGR01549">
    <property type="entry name" value="HAD-SF-IA-v1"/>
    <property type="match status" value="1"/>
</dbReference>
<dbReference type="InterPro" id="IPR023214">
    <property type="entry name" value="HAD_sf"/>
</dbReference>
<gene>
    <name evidence="11" type="primary">gph</name>
    <name evidence="11" type="ORF">U0042_02505</name>
</gene>
<dbReference type="EC" id="3.1.3.18" evidence="5 10"/>
<keyword evidence="8 10" id="KW-0460">Magnesium</keyword>
<evidence type="ECO:0000256" key="3">
    <source>
        <dbReference type="ARBA" id="ARBA00004818"/>
    </source>
</evidence>
<organism evidence="11 12">
    <name type="scientific">Paraburkholderia kururiensis</name>
    <dbReference type="NCBI Taxonomy" id="984307"/>
    <lineage>
        <taxon>Bacteria</taxon>
        <taxon>Pseudomonadati</taxon>
        <taxon>Pseudomonadota</taxon>
        <taxon>Betaproteobacteria</taxon>
        <taxon>Burkholderiales</taxon>
        <taxon>Burkholderiaceae</taxon>
        <taxon>Paraburkholderia</taxon>
    </lineage>
</organism>
<evidence type="ECO:0000256" key="4">
    <source>
        <dbReference type="ARBA" id="ARBA00006171"/>
    </source>
</evidence>
<accession>A0ABZ0WMJ9</accession>
<dbReference type="SFLD" id="SFLDS00003">
    <property type="entry name" value="Haloacid_Dehalogenase"/>
    <property type="match status" value="1"/>
</dbReference>
<dbReference type="SFLD" id="SFLDG01129">
    <property type="entry name" value="C1.5:_HAD__Beta-PGM__Phosphata"/>
    <property type="match status" value="1"/>
</dbReference>
<keyword evidence="7 10" id="KW-0378">Hydrolase</keyword>
<protein>
    <recommendedName>
        <fullName evidence="5 10">Phosphoglycolate phosphatase</fullName>
        <shortName evidence="10">PGP</shortName>
        <shortName evidence="10">PGPase</shortName>
        <ecNumber evidence="5 10">3.1.3.18</ecNumber>
    </recommendedName>
</protein>
<dbReference type="Pfam" id="PF13419">
    <property type="entry name" value="HAD_2"/>
    <property type="match status" value="1"/>
</dbReference>
<dbReference type="Gene3D" id="1.10.150.240">
    <property type="entry name" value="Putative phosphatase, domain 2"/>
    <property type="match status" value="1"/>
</dbReference>
<name>A0ABZ0WMJ9_9BURK</name>
<feature type="binding site" evidence="10">
    <location>
        <position position="13"/>
    </location>
    <ligand>
        <name>Mg(2+)</name>
        <dbReference type="ChEBI" id="CHEBI:18420"/>
    </ligand>
</feature>
<comment type="cofactor">
    <cofactor evidence="2 10">
        <name>Mg(2+)</name>
        <dbReference type="ChEBI" id="CHEBI:18420"/>
    </cofactor>
</comment>
<dbReference type="Proteomes" id="UP001325479">
    <property type="component" value="Chromosome"/>
</dbReference>
<dbReference type="InterPro" id="IPR037512">
    <property type="entry name" value="PGPase_prok"/>
</dbReference>
<dbReference type="EMBL" id="CP139965">
    <property type="protein sequence ID" value="WQD78597.1"/>
    <property type="molecule type" value="Genomic_DNA"/>
</dbReference>
<dbReference type="InterPro" id="IPR036412">
    <property type="entry name" value="HAD-like_sf"/>
</dbReference>
<keyword evidence="9 10" id="KW-0119">Carbohydrate metabolism</keyword>
<dbReference type="InterPro" id="IPR006439">
    <property type="entry name" value="HAD-SF_hydro_IA"/>
</dbReference>
<feature type="active site" description="Nucleophile" evidence="10">
    <location>
        <position position="11"/>
    </location>
</feature>
<evidence type="ECO:0000256" key="2">
    <source>
        <dbReference type="ARBA" id="ARBA00001946"/>
    </source>
</evidence>
<keyword evidence="12" id="KW-1185">Reference proteome</keyword>
<evidence type="ECO:0000256" key="5">
    <source>
        <dbReference type="ARBA" id="ARBA00013078"/>
    </source>
</evidence>
<dbReference type="NCBIfam" id="TIGR01449">
    <property type="entry name" value="PGP_bact"/>
    <property type="match status" value="1"/>
</dbReference>
<dbReference type="InterPro" id="IPR050155">
    <property type="entry name" value="HAD-like_hydrolase_sf"/>
</dbReference>
<dbReference type="NCBIfam" id="TIGR01509">
    <property type="entry name" value="HAD-SF-IA-v3"/>
    <property type="match status" value="1"/>
</dbReference>
<evidence type="ECO:0000256" key="10">
    <source>
        <dbReference type="HAMAP-Rule" id="MF_00495"/>
    </source>
</evidence>
<evidence type="ECO:0000256" key="9">
    <source>
        <dbReference type="ARBA" id="ARBA00023277"/>
    </source>
</evidence>
<evidence type="ECO:0000313" key="12">
    <source>
        <dbReference type="Proteomes" id="UP001325479"/>
    </source>
</evidence>
<dbReference type="PANTHER" id="PTHR43434:SF1">
    <property type="entry name" value="PHOSPHOGLYCOLATE PHOSPHATASE"/>
    <property type="match status" value="1"/>
</dbReference>
<comment type="similarity">
    <text evidence="4 10">Belongs to the HAD-like hydrolase superfamily. CbbY/CbbZ/Gph/YieH family.</text>
</comment>
<feature type="binding site" evidence="10">
    <location>
        <position position="172"/>
    </location>
    <ligand>
        <name>Mg(2+)</name>
        <dbReference type="ChEBI" id="CHEBI:18420"/>
    </ligand>
</feature>
<reference evidence="11 12" key="1">
    <citation type="submission" date="2023-12" db="EMBL/GenBank/DDBJ databases">
        <title>Genome sequencing and assembly of bacterial species from a model synthetic community.</title>
        <authorList>
            <person name="Hogle S.L."/>
        </authorList>
    </citation>
    <scope>NUCLEOTIDE SEQUENCE [LARGE SCALE GENOMIC DNA]</scope>
    <source>
        <strain evidence="11 12">HAMBI 2494</strain>
    </source>
</reference>
<dbReference type="PANTHER" id="PTHR43434">
    <property type="entry name" value="PHOSPHOGLYCOLATE PHOSPHATASE"/>
    <property type="match status" value="1"/>
</dbReference>
<comment type="catalytic activity">
    <reaction evidence="1 10">
        <text>2-phosphoglycolate + H2O = glycolate + phosphate</text>
        <dbReference type="Rhea" id="RHEA:14369"/>
        <dbReference type="ChEBI" id="CHEBI:15377"/>
        <dbReference type="ChEBI" id="CHEBI:29805"/>
        <dbReference type="ChEBI" id="CHEBI:43474"/>
        <dbReference type="ChEBI" id="CHEBI:58033"/>
        <dbReference type="EC" id="3.1.3.18"/>
    </reaction>
</comment>
<proteinExistence type="inferred from homology"/>
<dbReference type="RefSeq" id="WP_114809713.1">
    <property type="nucleotide sequence ID" value="NZ_CP139965.1"/>
</dbReference>
<dbReference type="Gene3D" id="3.40.50.1000">
    <property type="entry name" value="HAD superfamily/HAD-like"/>
    <property type="match status" value="1"/>
</dbReference>
<evidence type="ECO:0000313" key="11">
    <source>
        <dbReference type="EMBL" id="WQD78597.1"/>
    </source>
</evidence>
<comment type="pathway">
    <text evidence="3 10">Organic acid metabolism; glycolate biosynthesis; glycolate from 2-phosphoglycolate: step 1/1.</text>
</comment>
<dbReference type="HAMAP" id="MF_00495">
    <property type="entry name" value="GPH_hydrolase_bact"/>
    <property type="match status" value="1"/>
</dbReference>